<comment type="similarity">
    <text evidence="2">Belongs to the PER33/POM33 family.</text>
</comment>
<dbReference type="EMBL" id="KE346363">
    <property type="protein sequence ID" value="KJE91710.1"/>
    <property type="molecule type" value="Genomic_DNA"/>
</dbReference>
<evidence type="ECO:0000256" key="3">
    <source>
        <dbReference type="ARBA" id="ARBA00022692"/>
    </source>
</evidence>
<gene>
    <name evidence="8" type="ORF">CAOG_002806</name>
</gene>
<feature type="compositionally biased region" description="Low complexity" evidence="6">
    <location>
        <begin position="94"/>
        <end position="116"/>
    </location>
</feature>
<dbReference type="InterPro" id="IPR005344">
    <property type="entry name" value="TMEM33/Pom33"/>
</dbReference>
<dbReference type="AlphaFoldDB" id="A0A0D2WLY7"/>
<proteinExistence type="inferred from homology"/>
<dbReference type="GO" id="GO:0061024">
    <property type="term" value="P:membrane organization"/>
    <property type="evidence" value="ECO:0007669"/>
    <property type="project" value="TreeGrafter"/>
</dbReference>
<dbReference type="PhylomeDB" id="A0A0D2WLY7"/>
<feature type="region of interest" description="Disordered" evidence="6">
    <location>
        <begin position="54"/>
        <end position="116"/>
    </location>
</feature>
<sequence>MTDAVSSFDFVHHPGWQEYFSRLEGFSAHGPTPSQLLKLQRKWYKQHIDPSYEAPAAAAAAPTTTTDAPSSSSSPSPSSSSSKAHHPRRRRTPAPRADSTNNGGSSSAGSASSGSSTAAPAARRSLVQFAIANKLQLIAWIANLLCLINVLAFIVPIGMDPSPISYYKVFRRGAVAYIVMLYQRHGLVFSRNYLNSIIPDENFAYIMYCVVFSFADVHAAAVLPMAIFALYGFATFTPNVASAILPQNLRSTIVPRIRGLVARLTAVGDQAKIAAARLELILVPILFIGLFSGEFLPLISYANFLNLRYVQSAHTRRLLSDLKILGFQLTGHPRCPPIIGAAFVKLVGLLERMDPNRR</sequence>
<dbReference type="PANTHER" id="PTHR12703">
    <property type="entry name" value="TRANSMEMBRANE PROTEIN 33"/>
    <property type="match status" value="1"/>
</dbReference>
<feature type="transmembrane region" description="Helical" evidence="7">
    <location>
        <begin position="137"/>
        <end position="158"/>
    </location>
</feature>
<dbReference type="FunCoup" id="A0A0D2WLY7">
    <property type="interactions" value="121"/>
</dbReference>
<dbReference type="eggNOG" id="KOG4002">
    <property type="taxonomic scope" value="Eukaryota"/>
</dbReference>
<keyword evidence="9" id="KW-1185">Reference proteome</keyword>
<reference evidence="9" key="1">
    <citation type="submission" date="2011-02" db="EMBL/GenBank/DDBJ databases">
        <title>The Genome Sequence of Capsaspora owczarzaki ATCC 30864.</title>
        <authorList>
            <person name="Russ C."/>
            <person name="Cuomo C."/>
            <person name="Burger G."/>
            <person name="Gray M.W."/>
            <person name="Holland P.W.H."/>
            <person name="King N."/>
            <person name="Lang F.B.F."/>
            <person name="Roger A.J."/>
            <person name="Ruiz-Trillo I."/>
            <person name="Young S.K."/>
            <person name="Zeng Q."/>
            <person name="Gargeya S."/>
            <person name="Alvarado L."/>
            <person name="Berlin A."/>
            <person name="Chapman S.B."/>
            <person name="Chen Z."/>
            <person name="Freedman E."/>
            <person name="Gellesch M."/>
            <person name="Goldberg J."/>
            <person name="Griggs A."/>
            <person name="Gujja S."/>
            <person name="Heilman E."/>
            <person name="Heiman D."/>
            <person name="Howarth C."/>
            <person name="Mehta T."/>
            <person name="Neiman D."/>
            <person name="Pearson M."/>
            <person name="Roberts A."/>
            <person name="Saif S."/>
            <person name="Shea T."/>
            <person name="Shenoy N."/>
            <person name="Sisk P."/>
            <person name="Stolte C."/>
            <person name="Sykes S."/>
            <person name="White J."/>
            <person name="Yandava C."/>
            <person name="Haas B."/>
            <person name="Nusbaum C."/>
            <person name="Birren B."/>
        </authorList>
    </citation>
    <scope>NUCLEOTIDE SEQUENCE</scope>
    <source>
        <strain evidence="9">ATCC 30864</strain>
    </source>
</reference>
<comment type="subcellular location">
    <subcellularLocation>
        <location evidence="1">Membrane</location>
        <topology evidence="1">Multi-pass membrane protein</topology>
    </subcellularLocation>
</comment>
<evidence type="ECO:0000256" key="6">
    <source>
        <dbReference type="SAM" id="MobiDB-lite"/>
    </source>
</evidence>
<feature type="compositionally biased region" description="Low complexity" evidence="6">
    <location>
        <begin position="54"/>
        <end position="82"/>
    </location>
</feature>
<feature type="transmembrane region" description="Helical" evidence="7">
    <location>
        <begin position="164"/>
        <end position="182"/>
    </location>
</feature>
<feature type="transmembrane region" description="Helical" evidence="7">
    <location>
        <begin position="203"/>
        <end position="231"/>
    </location>
</feature>
<dbReference type="Proteomes" id="UP000008743">
    <property type="component" value="Unassembled WGS sequence"/>
</dbReference>
<keyword evidence="3 7" id="KW-0812">Transmembrane</keyword>
<dbReference type="InParanoid" id="A0A0D2WLY7"/>
<dbReference type="GO" id="GO:0016020">
    <property type="term" value="C:membrane"/>
    <property type="evidence" value="ECO:0007669"/>
    <property type="project" value="UniProtKB-SubCell"/>
</dbReference>
<evidence type="ECO:0000256" key="2">
    <source>
        <dbReference type="ARBA" id="ARBA00007322"/>
    </source>
</evidence>
<organism evidence="8 9">
    <name type="scientific">Capsaspora owczarzaki (strain ATCC 30864)</name>
    <dbReference type="NCBI Taxonomy" id="595528"/>
    <lineage>
        <taxon>Eukaryota</taxon>
        <taxon>Filasterea</taxon>
        <taxon>Capsaspora</taxon>
    </lineage>
</organism>
<keyword evidence="4 7" id="KW-1133">Transmembrane helix</keyword>
<evidence type="ECO:0000256" key="1">
    <source>
        <dbReference type="ARBA" id="ARBA00004141"/>
    </source>
</evidence>
<evidence type="ECO:0000313" key="8">
    <source>
        <dbReference type="EMBL" id="KJE91710.1"/>
    </source>
</evidence>
<dbReference type="GO" id="GO:0071786">
    <property type="term" value="P:endoplasmic reticulum tubular network organization"/>
    <property type="evidence" value="ECO:0007669"/>
    <property type="project" value="TreeGrafter"/>
</dbReference>
<keyword evidence="5 7" id="KW-0472">Membrane</keyword>
<accession>A0A0D2WLY7</accession>
<name>A0A0D2WLY7_CAPO3</name>
<evidence type="ECO:0000256" key="7">
    <source>
        <dbReference type="SAM" id="Phobius"/>
    </source>
</evidence>
<dbReference type="RefSeq" id="XP_004348619.1">
    <property type="nucleotide sequence ID" value="XM_004348569.1"/>
</dbReference>
<evidence type="ECO:0000256" key="5">
    <source>
        <dbReference type="ARBA" id="ARBA00023136"/>
    </source>
</evidence>
<protein>
    <submittedName>
        <fullName evidence="8">Uncharacterized protein</fullName>
    </submittedName>
</protein>
<dbReference type="OMA" id="WSKIGRT"/>
<evidence type="ECO:0000313" key="9">
    <source>
        <dbReference type="Proteomes" id="UP000008743"/>
    </source>
</evidence>
<dbReference type="PANTHER" id="PTHR12703:SF4">
    <property type="entry name" value="TRANSMEMBRANE PROTEIN 33"/>
    <property type="match status" value="1"/>
</dbReference>
<dbReference type="OrthoDB" id="5581259at2759"/>
<dbReference type="InterPro" id="IPR051645">
    <property type="entry name" value="PER33/POM33_regulator"/>
</dbReference>
<dbReference type="Pfam" id="PF03661">
    <property type="entry name" value="TMEM33_Pom33"/>
    <property type="match status" value="1"/>
</dbReference>
<evidence type="ECO:0000256" key="4">
    <source>
        <dbReference type="ARBA" id="ARBA00022989"/>
    </source>
</evidence>
<feature type="compositionally biased region" description="Basic residues" evidence="6">
    <location>
        <begin position="83"/>
        <end position="93"/>
    </location>
</feature>
<dbReference type="STRING" id="595528.A0A0D2WLY7"/>
<dbReference type="GO" id="GO:0005783">
    <property type="term" value="C:endoplasmic reticulum"/>
    <property type="evidence" value="ECO:0007669"/>
    <property type="project" value="TreeGrafter"/>
</dbReference>
<feature type="transmembrane region" description="Helical" evidence="7">
    <location>
        <begin position="281"/>
        <end position="307"/>
    </location>
</feature>